<comment type="caution">
    <text evidence="2">The sequence shown here is derived from an EMBL/GenBank/DDBJ whole genome shotgun (WGS) entry which is preliminary data.</text>
</comment>
<name>A0ABD1CIN1_CULPP</name>
<evidence type="ECO:0000313" key="3">
    <source>
        <dbReference type="Proteomes" id="UP001562425"/>
    </source>
</evidence>
<gene>
    <name evidence="2" type="ORF">pipiens_017056</name>
</gene>
<proteinExistence type="predicted"/>
<dbReference type="AlphaFoldDB" id="A0ABD1CIN1"/>
<evidence type="ECO:0000313" key="2">
    <source>
        <dbReference type="EMBL" id="KAL1376155.1"/>
    </source>
</evidence>
<organism evidence="2 3">
    <name type="scientific">Culex pipiens pipiens</name>
    <name type="common">Northern house mosquito</name>
    <dbReference type="NCBI Taxonomy" id="38569"/>
    <lineage>
        <taxon>Eukaryota</taxon>
        <taxon>Metazoa</taxon>
        <taxon>Ecdysozoa</taxon>
        <taxon>Arthropoda</taxon>
        <taxon>Hexapoda</taxon>
        <taxon>Insecta</taxon>
        <taxon>Pterygota</taxon>
        <taxon>Neoptera</taxon>
        <taxon>Endopterygota</taxon>
        <taxon>Diptera</taxon>
        <taxon>Nematocera</taxon>
        <taxon>Culicoidea</taxon>
        <taxon>Culicidae</taxon>
        <taxon>Culicinae</taxon>
        <taxon>Culicini</taxon>
        <taxon>Culex</taxon>
        <taxon>Culex</taxon>
    </lineage>
</organism>
<feature type="signal peptide" evidence="1">
    <location>
        <begin position="1"/>
        <end position="18"/>
    </location>
</feature>
<dbReference type="EMBL" id="JBEHCU010011883">
    <property type="protein sequence ID" value="KAL1376155.1"/>
    <property type="molecule type" value="Genomic_DNA"/>
</dbReference>
<sequence>MSFLKFLLAFAILTSTRGDPFFGNNFLIPQSVELASYANAVVTSLNSARNSVSSYARLPPTSSASLRAGAITLQQYVGNVSQLVGGVYSELARAASDRTSAPAIVFTKISTQFAALKPLIQNSSLYIEDLARSFDYDGDSSVSNYFADRNERIRVNSHNLQVILQNVSAVIESIAGQGLNTQQFLAALLANGLLQQLLDAGQGAAIASAEFADVVDQLAAAITQANNFRATSNLRIQQSRTATNTAINNYITSSNASFNSILTTTDSLFNHLKTLNDSFVFRWPLLLSDPVEQKLDLLNRSIENLIVNLHYRRQVVESHFILTREVFQDANEPQQYLALEAELLTRRLVNVIKPSACVVNFRTQFHALPATVQTVLTQCINSQLGLERSGASQVVSIANGFLRSYATEVYAGLEICFRHPFASMNECLDAIVAQIDFSGKFFLLDTLSSYLYEQVQSELFNCNSRLLQYIQNRGLRANCP</sequence>
<dbReference type="Proteomes" id="UP001562425">
    <property type="component" value="Unassembled WGS sequence"/>
</dbReference>
<feature type="chain" id="PRO_5044892008" evidence="1">
    <location>
        <begin position="19"/>
        <end position="480"/>
    </location>
</feature>
<protein>
    <submittedName>
        <fullName evidence="2">Uncharacterized protein</fullName>
    </submittedName>
</protein>
<evidence type="ECO:0000256" key="1">
    <source>
        <dbReference type="SAM" id="SignalP"/>
    </source>
</evidence>
<accession>A0ABD1CIN1</accession>
<reference evidence="2 3" key="1">
    <citation type="submission" date="2024-05" db="EMBL/GenBank/DDBJ databases">
        <title>Culex pipiens pipiens assembly and annotation.</title>
        <authorList>
            <person name="Alout H."/>
            <person name="Durand T."/>
        </authorList>
    </citation>
    <scope>NUCLEOTIDE SEQUENCE [LARGE SCALE GENOMIC DNA]</scope>
    <source>
        <strain evidence="2">HA-2024</strain>
        <tissue evidence="2">Whole body</tissue>
    </source>
</reference>
<keyword evidence="3" id="KW-1185">Reference proteome</keyword>
<keyword evidence="1" id="KW-0732">Signal</keyword>